<keyword evidence="2" id="KW-0456">Lyase</keyword>
<dbReference type="PANTHER" id="PTHR11941">
    <property type="entry name" value="ENOYL-COA HYDRATASE-RELATED"/>
    <property type="match status" value="1"/>
</dbReference>
<dbReference type="AlphaFoldDB" id="A0A9Q0R4A4"/>
<evidence type="ECO:0000313" key="4">
    <source>
        <dbReference type="EMBL" id="KAJ5066609.1"/>
    </source>
</evidence>
<protein>
    <submittedName>
        <fullName evidence="4">Enoyl-coa hydratase</fullName>
    </submittedName>
</protein>
<keyword evidence="5" id="KW-1185">Reference proteome</keyword>
<dbReference type="OrthoDB" id="2018133at2759"/>
<organism evidence="4 5">
    <name type="scientific">Anaeramoeba ignava</name>
    <name type="common">Anaerobic marine amoeba</name>
    <dbReference type="NCBI Taxonomy" id="1746090"/>
    <lineage>
        <taxon>Eukaryota</taxon>
        <taxon>Metamonada</taxon>
        <taxon>Anaeramoebidae</taxon>
        <taxon>Anaeramoeba</taxon>
    </lineage>
</organism>
<comment type="caution">
    <text evidence="4">The sequence shown here is derived from an EMBL/GenBank/DDBJ whole genome shotgun (WGS) entry which is preliminary data.</text>
</comment>
<dbReference type="Gene3D" id="3.90.226.20">
    <property type="match status" value="1"/>
</dbReference>
<dbReference type="InterPro" id="IPR014748">
    <property type="entry name" value="Enoyl-CoA_hydra_C"/>
</dbReference>
<name>A0A9Q0R4A4_ANAIG</name>
<accession>A0A9Q0R4A4</accession>
<dbReference type="CDD" id="cd06558">
    <property type="entry name" value="crotonase-like"/>
    <property type="match status" value="1"/>
</dbReference>
<dbReference type="PROSITE" id="PS00166">
    <property type="entry name" value="ENOYL_COA_HYDRATASE"/>
    <property type="match status" value="1"/>
</dbReference>
<comment type="similarity">
    <text evidence="1 3">Belongs to the enoyl-CoA hydratase/isomerase family.</text>
</comment>
<dbReference type="InterPro" id="IPR029045">
    <property type="entry name" value="ClpP/crotonase-like_dom_sf"/>
</dbReference>
<evidence type="ECO:0000256" key="2">
    <source>
        <dbReference type="ARBA" id="ARBA00023239"/>
    </source>
</evidence>
<sequence>MSGSIGVIEEGLLSWMILQNSAHRNALTTKMWAQIPEVLDNLSRKKNRVVILTGEGKEAFGSAQSEKYQKLIHNAIESIKNFKAPIISLIRGYCLGGGCGLALSTDLRYATPNAVFGITPSKIGLGYSQEATEELISAVGFPNAKEILFTGNRYDSQKALKMGIINDIFDENSIENKVRKIADIISHNAPLSVQHAKITINELMKKDEKPNTEKIQKSFITCIKSEDYKEGILAFLEKRKADFKGE</sequence>
<dbReference type="GO" id="GO:0006635">
    <property type="term" value="P:fatty acid beta-oxidation"/>
    <property type="evidence" value="ECO:0007669"/>
    <property type="project" value="TreeGrafter"/>
</dbReference>
<evidence type="ECO:0000256" key="1">
    <source>
        <dbReference type="ARBA" id="ARBA00005254"/>
    </source>
</evidence>
<dbReference type="OMA" id="WRSVAFS"/>
<gene>
    <name evidence="4" type="ORF">M0811_13464</name>
</gene>
<reference evidence="4" key="1">
    <citation type="submission" date="2022-10" db="EMBL/GenBank/DDBJ databases">
        <title>Novel sulphate-reducing endosymbionts in the free-living metamonad Anaeramoeba.</title>
        <authorList>
            <person name="Jerlstrom-Hultqvist J."/>
            <person name="Cepicka I."/>
            <person name="Gallot-Lavallee L."/>
            <person name="Salas-Leiva D."/>
            <person name="Curtis B.A."/>
            <person name="Zahonova K."/>
            <person name="Pipaliya S."/>
            <person name="Dacks J."/>
            <person name="Roger A.J."/>
        </authorList>
    </citation>
    <scope>NUCLEOTIDE SEQUENCE</scope>
    <source>
        <strain evidence="4">BMAN</strain>
    </source>
</reference>
<dbReference type="PANTHER" id="PTHR11941:SF54">
    <property type="entry name" value="ENOYL-COA HYDRATASE, MITOCHONDRIAL"/>
    <property type="match status" value="1"/>
</dbReference>
<dbReference type="Pfam" id="PF00378">
    <property type="entry name" value="ECH_1"/>
    <property type="match status" value="1"/>
</dbReference>
<dbReference type="Gene3D" id="1.10.12.10">
    <property type="entry name" value="Lyase 2-enoyl-coa Hydratase, Chain A, domain 2"/>
    <property type="match status" value="1"/>
</dbReference>
<dbReference type="InterPro" id="IPR018376">
    <property type="entry name" value="Enoyl-CoA_hyd/isom_CS"/>
</dbReference>
<proteinExistence type="inferred from homology"/>
<dbReference type="GO" id="GO:0016829">
    <property type="term" value="F:lyase activity"/>
    <property type="evidence" value="ECO:0007669"/>
    <property type="project" value="UniProtKB-KW"/>
</dbReference>
<dbReference type="SUPFAM" id="SSF52096">
    <property type="entry name" value="ClpP/crotonase"/>
    <property type="match status" value="1"/>
</dbReference>
<evidence type="ECO:0000256" key="3">
    <source>
        <dbReference type="RuleBase" id="RU003707"/>
    </source>
</evidence>
<dbReference type="Proteomes" id="UP001149090">
    <property type="component" value="Unassembled WGS sequence"/>
</dbReference>
<evidence type="ECO:0000313" key="5">
    <source>
        <dbReference type="Proteomes" id="UP001149090"/>
    </source>
</evidence>
<dbReference type="InterPro" id="IPR001753">
    <property type="entry name" value="Enoyl-CoA_hydra/iso"/>
</dbReference>
<dbReference type="Gene3D" id="3.30.300.220">
    <property type="match status" value="1"/>
</dbReference>
<dbReference type="EMBL" id="JAPDFW010000139">
    <property type="protein sequence ID" value="KAJ5066609.1"/>
    <property type="molecule type" value="Genomic_DNA"/>
</dbReference>